<sequence>MLSFKILVLAVLISTVLAGQWNSICAGNPSNAVRGCDKHGCGDYSAYRRGQRAHQGVDVECTDGSAVYAPFTGTIIRQAKPYSKNNAINNGVQISGGGFCVKIFYIKPVKYKGPIKKGEKLGVLLPMQKVYPHIRSHIHIQNCDLSDPTVYL</sequence>
<organism evidence="9 10">
    <name type="scientific">Monodelphis domestica</name>
    <name type="common">Gray short-tailed opossum</name>
    <dbReference type="NCBI Taxonomy" id="13616"/>
    <lineage>
        <taxon>Eukaryota</taxon>
        <taxon>Metazoa</taxon>
        <taxon>Chordata</taxon>
        <taxon>Craniata</taxon>
        <taxon>Vertebrata</taxon>
        <taxon>Euteleostomi</taxon>
        <taxon>Mammalia</taxon>
        <taxon>Metatheria</taxon>
        <taxon>Didelphimorphia</taxon>
        <taxon>Didelphidae</taxon>
        <taxon>Monodelphis</taxon>
    </lineage>
</organism>
<evidence type="ECO:0000259" key="8">
    <source>
        <dbReference type="Pfam" id="PF01551"/>
    </source>
</evidence>
<reference evidence="9" key="2">
    <citation type="submission" date="2025-08" db="UniProtKB">
        <authorList>
            <consortium name="Ensembl"/>
        </authorList>
    </citation>
    <scope>IDENTIFICATION</scope>
</reference>
<dbReference type="OrthoDB" id="5911921at2759"/>
<dbReference type="Bgee" id="ENSMODG00000015175">
    <property type="expression patterns" value="Expressed in liver and 14 other cell types or tissues"/>
</dbReference>
<evidence type="ECO:0000256" key="2">
    <source>
        <dbReference type="ARBA" id="ARBA00022729"/>
    </source>
</evidence>
<evidence type="ECO:0000256" key="6">
    <source>
        <dbReference type="ARBA" id="ARBA00068041"/>
    </source>
</evidence>
<accession>F7BWL0</accession>
<dbReference type="InterPro" id="IPR016047">
    <property type="entry name" value="M23ase_b-sheet_dom"/>
</dbReference>
<dbReference type="FunCoup" id="F7BWL0">
    <property type="interactions" value="115"/>
</dbReference>
<evidence type="ECO:0000256" key="3">
    <source>
        <dbReference type="ARBA" id="ARBA00022833"/>
    </source>
</evidence>
<keyword evidence="4" id="KW-1015">Disulfide bond</keyword>
<dbReference type="STRING" id="13616.ENSMODP00000018961"/>
<keyword evidence="10" id="KW-1185">Reference proteome</keyword>
<dbReference type="InterPro" id="IPR008663">
    <property type="entry name" value="LECT2"/>
</dbReference>
<dbReference type="KEGG" id="mdo:100012621"/>
<dbReference type="GeneTree" id="ENSGT00390000015484"/>
<feature type="chain" id="PRO_5003349796" description="Leukocyte cell-derived chemotaxin-2" evidence="7">
    <location>
        <begin position="19"/>
        <end position="152"/>
    </location>
</feature>
<dbReference type="GO" id="GO:0046872">
    <property type="term" value="F:metal ion binding"/>
    <property type="evidence" value="ECO:0007669"/>
    <property type="project" value="UniProtKB-KW"/>
</dbReference>
<dbReference type="eggNOG" id="ENOG502S16D">
    <property type="taxonomic scope" value="Eukaryota"/>
</dbReference>
<evidence type="ECO:0000313" key="9">
    <source>
        <dbReference type="Ensembl" id="ENSMODP00000018961.1"/>
    </source>
</evidence>
<comment type="similarity">
    <text evidence="5">Belongs to the LECT2/MIM-1 family.</text>
</comment>
<reference evidence="9 10" key="1">
    <citation type="journal article" date="2007" name="Nature">
        <title>Genome of the marsupial Monodelphis domestica reveals innovation in non-coding sequences.</title>
        <authorList>
            <person name="Mikkelsen T.S."/>
            <person name="Wakefield M.J."/>
            <person name="Aken B."/>
            <person name="Amemiya C.T."/>
            <person name="Chang J.L."/>
            <person name="Duke S."/>
            <person name="Garber M."/>
            <person name="Gentles A.J."/>
            <person name="Goodstadt L."/>
            <person name="Heger A."/>
            <person name="Jurka J."/>
            <person name="Kamal M."/>
            <person name="Mauceli E."/>
            <person name="Searle S.M."/>
            <person name="Sharpe T."/>
            <person name="Baker M.L."/>
            <person name="Batzer M.A."/>
            <person name="Benos P.V."/>
            <person name="Belov K."/>
            <person name="Clamp M."/>
            <person name="Cook A."/>
            <person name="Cuff J."/>
            <person name="Das R."/>
            <person name="Davidow L."/>
            <person name="Deakin J.E."/>
            <person name="Fazzari M.J."/>
            <person name="Glass J.L."/>
            <person name="Grabherr M."/>
            <person name="Greally J.M."/>
            <person name="Gu W."/>
            <person name="Hore T.A."/>
            <person name="Huttley G.A."/>
            <person name="Kleber M."/>
            <person name="Jirtle R.L."/>
            <person name="Koina E."/>
            <person name="Lee J.T."/>
            <person name="Mahony S."/>
            <person name="Marra M.A."/>
            <person name="Miller R.D."/>
            <person name="Nicholls R.D."/>
            <person name="Oda M."/>
            <person name="Papenfuss A.T."/>
            <person name="Parra Z.E."/>
            <person name="Pollock D.D."/>
            <person name="Ray D.A."/>
            <person name="Schein J.E."/>
            <person name="Speed T.P."/>
            <person name="Thompson K."/>
            <person name="VandeBerg J.L."/>
            <person name="Wade C.M."/>
            <person name="Walker J.A."/>
            <person name="Waters P.D."/>
            <person name="Webber C."/>
            <person name="Weidman J.R."/>
            <person name="Xie X."/>
            <person name="Zody M.C."/>
            <person name="Baldwin J."/>
            <person name="Abdouelleil A."/>
            <person name="Abdulkadir J."/>
            <person name="Abebe A."/>
            <person name="Abera B."/>
            <person name="Abreu J."/>
            <person name="Acer S.C."/>
            <person name="Aftuck L."/>
            <person name="Alexander A."/>
            <person name="An P."/>
            <person name="Anderson E."/>
            <person name="Anderson S."/>
            <person name="Arachi H."/>
            <person name="Azer M."/>
            <person name="Bachantsang P."/>
            <person name="Barry A."/>
            <person name="Bayul T."/>
            <person name="Berlin A."/>
            <person name="Bessette D."/>
            <person name="Bloom T."/>
            <person name="Bloom T."/>
            <person name="Boguslavskiy L."/>
            <person name="Bonnet C."/>
            <person name="Boukhgalter B."/>
            <person name="Bourzgui I."/>
            <person name="Brown A."/>
            <person name="Cahill P."/>
            <person name="Channer S."/>
            <person name="Cheshatsang Y."/>
            <person name="Chuda L."/>
            <person name="Citroen M."/>
            <person name="Collymore A."/>
            <person name="Cooke P."/>
            <person name="Costello M."/>
            <person name="D'Aco K."/>
            <person name="Daza R."/>
            <person name="De Haan G."/>
            <person name="DeGray S."/>
            <person name="DeMaso C."/>
            <person name="Dhargay N."/>
            <person name="Dooley K."/>
            <person name="Dooley E."/>
            <person name="Doricent M."/>
            <person name="Dorje P."/>
            <person name="Dorjee K."/>
            <person name="Dupes A."/>
            <person name="Elong R."/>
            <person name="Falk J."/>
            <person name="Farina A."/>
            <person name="Faro S."/>
            <person name="Ferguson D."/>
            <person name="Fisher S."/>
            <person name="Foley C.D."/>
            <person name="Franke A."/>
            <person name="Friedrich D."/>
            <person name="Gadbois L."/>
            <person name="Gearin G."/>
            <person name="Gearin C.R."/>
            <person name="Giannoukos G."/>
            <person name="Goode T."/>
            <person name="Graham J."/>
            <person name="Grandbois E."/>
            <person name="Grewal S."/>
            <person name="Gyaltsen K."/>
            <person name="Hafez N."/>
            <person name="Hagos B."/>
            <person name="Hall J."/>
            <person name="Henson C."/>
            <person name="Hollinger A."/>
            <person name="Honan T."/>
            <person name="Huard M.D."/>
            <person name="Hughes L."/>
            <person name="Hurhula B."/>
            <person name="Husby M.E."/>
            <person name="Kamat A."/>
            <person name="Kanga B."/>
            <person name="Kashin S."/>
            <person name="Khazanovich D."/>
            <person name="Kisner P."/>
            <person name="Lance K."/>
            <person name="Lara M."/>
            <person name="Lee W."/>
            <person name="Lennon N."/>
            <person name="Letendre F."/>
            <person name="LeVine R."/>
            <person name="Lipovsky A."/>
            <person name="Liu X."/>
            <person name="Liu J."/>
            <person name="Liu S."/>
            <person name="Lokyitsang T."/>
            <person name="Lokyitsang Y."/>
            <person name="Lubonja R."/>
            <person name="Lui A."/>
            <person name="MacDonald P."/>
            <person name="Magnisalis V."/>
            <person name="Maru K."/>
            <person name="Matthews C."/>
            <person name="McCusker W."/>
            <person name="McDonough S."/>
            <person name="Mehta T."/>
            <person name="Meldrim J."/>
            <person name="Meneus L."/>
            <person name="Mihai O."/>
            <person name="Mihalev A."/>
            <person name="Mihova T."/>
            <person name="Mittelman R."/>
            <person name="Mlenga V."/>
            <person name="Montmayeur A."/>
            <person name="Mulrain L."/>
            <person name="Navidi A."/>
            <person name="Naylor J."/>
            <person name="Negash T."/>
            <person name="Nguyen T."/>
            <person name="Nguyen N."/>
            <person name="Nicol R."/>
            <person name="Norbu C."/>
            <person name="Norbu N."/>
            <person name="Novod N."/>
            <person name="O'Neill B."/>
            <person name="Osman S."/>
            <person name="Markiewicz E."/>
            <person name="Oyono O.L."/>
            <person name="Patti C."/>
            <person name="Phunkhang P."/>
            <person name="Pierre F."/>
            <person name="Priest M."/>
            <person name="Raghuraman S."/>
            <person name="Rege F."/>
            <person name="Reyes R."/>
            <person name="Rise C."/>
            <person name="Rogov P."/>
            <person name="Ross K."/>
            <person name="Ryan E."/>
            <person name="Settipalli S."/>
            <person name="Shea T."/>
            <person name="Sherpa N."/>
            <person name="Shi L."/>
            <person name="Shih D."/>
            <person name="Sparrow T."/>
            <person name="Spaulding J."/>
            <person name="Stalker J."/>
            <person name="Stange-Thomann N."/>
            <person name="Stavropoulos S."/>
            <person name="Stone C."/>
            <person name="Strader C."/>
            <person name="Tesfaye S."/>
            <person name="Thomson T."/>
            <person name="Thoulutsang Y."/>
            <person name="Thoulutsang D."/>
            <person name="Topham K."/>
            <person name="Topping I."/>
            <person name="Tsamla T."/>
            <person name="Vassiliev H."/>
            <person name="Vo A."/>
            <person name="Wangchuk T."/>
            <person name="Wangdi T."/>
            <person name="Weiand M."/>
            <person name="Wilkinson J."/>
            <person name="Wilson A."/>
            <person name="Yadav S."/>
            <person name="Young G."/>
            <person name="Yu Q."/>
            <person name="Zembek L."/>
            <person name="Zhong D."/>
            <person name="Zimmer A."/>
            <person name="Zwirko Z."/>
            <person name="Jaffe D.B."/>
            <person name="Alvarez P."/>
            <person name="Brockman W."/>
            <person name="Butler J."/>
            <person name="Chin C."/>
            <person name="Gnerre S."/>
            <person name="MacCallum I."/>
            <person name="Graves J.A."/>
            <person name="Ponting C.P."/>
            <person name="Breen M."/>
            <person name="Samollow P.B."/>
            <person name="Lander E.S."/>
            <person name="Lindblad-Toh K."/>
        </authorList>
    </citation>
    <scope>NUCLEOTIDE SEQUENCE [LARGE SCALE GENOMIC DNA]</scope>
</reference>
<dbReference type="Proteomes" id="UP000002280">
    <property type="component" value="Chromosome 1"/>
</dbReference>
<dbReference type="PANTHER" id="PTHR11329">
    <property type="entry name" value="LEUKOCYTE CELL-DERIVED CHEMOTAXIN 2"/>
    <property type="match status" value="1"/>
</dbReference>
<keyword evidence="1" id="KW-0479">Metal-binding</keyword>
<dbReference type="Pfam" id="PF01551">
    <property type="entry name" value="Peptidase_M23"/>
    <property type="match status" value="1"/>
</dbReference>
<dbReference type="GeneID" id="100012621"/>
<proteinExistence type="inferred from homology"/>
<keyword evidence="3" id="KW-0862">Zinc</keyword>
<gene>
    <name evidence="9" type="primary">LECT2</name>
</gene>
<dbReference type="CTD" id="3950"/>
<keyword evidence="2 7" id="KW-0732">Signal</keyword>
<dbReference type="InterPro" id="IPR011055">
    <property type="entry name" value="Dup_hybrid_motif"/>
</dbReference>
<dbReference type="AlphaFoldDB" id="F7BWL0"/>
<dbReference type="HOGENOM" id="CLU_144880_0_0_1"/>
<dbReference type="InParanoid" id="F7BWL0"/>
<dbReference type="Ensembl" id="ENSMODT00000019303.3">
    <property type="protein sequence ID" value="ENSMODP00000018961.1"/>
    <property type="gene ID" value="ENSMODG00000015175.3"/>
</dbReference>
<evidence type="ECO:0000256" key="4">
    <source>
        <dbReference type="ARBA" id="ARBA00023157"/>
    </source>
</evidence>
<dbReference type="RefSeq" id="XP_001366971.1">
    <property type="nucleotide sequence ID" value="XM_001366934.3"/>
</dbReference>
<evidence type="ECO:0000313" key="10">
    <source>
        <dbReference type="Proteomes" id="UP000002280"/>
    </source>
</evidence>
<evidence type="ECO:0000256" key="7">
    <source>
        <dbReference type="SAM" id="SignalP"/>
    </source>
</evidence>
<evidence type="ECO:0000256" key="1">
    <source>
        <dbReference type="ARBA" id="ARBA00022723"/>
    </source>
</evidence>
<feature type="domain" description="M23ase beta-sheet core" evidence="8">
    <location>
        <begin position="53"/>
        <end position="140"/>
    </location>
</feature>
<name>F7BWL0_MONDO</name>
<protein>
    <recommendedName>
        <fullName evidence="6">Leukocyte cell-derived chemotaxin-2</fullName>
    </recommendedName>
</protein>
<evidence type="ECO:0000256" key="5">
    <source>
        <dbReference type="ARBA" id="ARBA00024361"/>
    </source>
</evidence>
<dbReference type="FunFam" id="2.70.70.10:FF:000011">
    <property type="entry name" value="Leukocyte cell-derived chemotaxin-2"/>
    <property type="match status" value="1"/>
</dbReference>
<feature type="signal peptide" evidence="7">
    <location>
        <begin position="1"/>
        <end position="18"/>
    </location>
</feature>
<reference evidence="9" key="3">
    <citation type="submission" date="2025-09" db="UniProtKB">
        <authorList>
            <consortium name="Ensembl"/>
        </authorList>
    </citation>
    <scope>IDENTIFICATION</scope>
</reference>
<dbReference type="OMA" id="MCDSHGC"/>
<dbReference type="Gene3D" id="2.70.70.10">
    <property type="entry name" value="Glucose Permease (Domain IIA)"/>
    <property type="match status" value="1"/>
</dbReference>
<dbReference type="GO" id="GO:0042802">
    <property type="term" value="F:identical protein binding"/>
    <property type="evidence" value="ECO:0007669"/>
    <property type="project" value="Ensembl"/>
</dbReference>
<dbReference type="PANTHER" id="PTHR11329:SF0">
    <property type="entry name" value="LEUKOCYTE CELL-DERIVED CHEMOTAXIN-2"/>
    <property type="match status" value="1"/>
</dbReference>